<feature type="binding site" evidence="17">
    <location>
        <position position="453"/>
    </location>
    <ligand>
        <name>FAD</name>
        <dbReference type="ChEBI" id="CHEBI:57692"/>
    </ligand>
</feature>
<feature type="domain" description="2Fe-2S ferredoxin-type" evidence="19">
    <location>
        <begin position="4"/>
        <end position="91"/>
    </location>
</feature>
<evidence type="ECO:0000256" key="14">
    <source>
        <dbReference type="ARBA" id="ARBA00034078"/>
    </source>
</evidence>
<reference evidence="21" key="1">
    <citation type="journal article" date="2022" name="Front. Genet.">
        <title>Chromosome-Scale Assembly of the Dendrobium nobile Genome Provides Insights Into the Molecular Mechanism of the Biosynthesis of the Medicinal Active Ingredient of Dendrobium.</title>
        <authorList>
            <person name="Xu Q."/>
            <person name="Niu S.-C."/>
            <person name="Li K.-L."/>
            <person name="Zheng P.-J."/>
            <person name="Zhang X.-J."/>
            <person name="Jia Y."/>
            <person name="Liu Y."/>
            <person name="Niu Y.-X."/>
            <person name="Yu L.-H."/>
            <person name="Chen D.-F."/>
            <person name="Zhang G.-Q."/>
        </authorList>
    </citation>
    <scope>NUCLEOTIDE SEQUENCE</scope>
    <source>
        <tissue evidence="21">Leaf</tissue>
    </source>
</reference>
<feature type="binding site" evidence="17">
    <location>
        <begin position="364"/>
        <end position="368"/>
    </location>
    <ligand>
        <name>FAD</name>
        <dbReference type="ChEBI" id="CHEBI:57692"/>
    </ligand>
</feature>
<feature type="binding site" evidence="17">
    <location>
        <position position="421"/>
    </location>
    <ligand>
        <name>FAD</name>
        <dbReference type="ChEBI" id="CHEBI:57692"/>
    </ligand>
</feature>
<dbReference type="OrthoDB" id="8300278at2759"/>
<dbReference type="Gene3D" id="3.30.365.10">
    <property type="entry name" value="Aldehyde oxidase/xanthine dehydrogenase, molybdopterin binding domain"/>
    <property type="match status" value="4"/>
</dbReference>
<gene>
    <name evidence="21" type="ORF">KFK09_002610</name>
</gene>
<dbReference type="SMR" id="A0A8T3C254"/>
<dbReference type="Gene3D" id="3.30.465.10">
    <property type="match status" value="1"/>
</dbReference>
<dbReference type="InterPro" id="IPR000674">
    <property type="entry name" value="Ald_Oxase/Xan_DH_a/b"/>
</dbReference>
<evidence type="ECO:0000256" key="3">
    <source>
        <dbReference type="ARBA" id="ARBA00022505"/>
    </source>
</evidence>
<evidence type="ECO:0000256" key="16">
    <source>
        <dbReference type="PIRSR" id="PIRSR000127-1"/>
    </source>
</evidence>
<dbReference type="Gene3D" id="1.10.150.120">
    <property type="entry name" value="[2Fe-2S]-binding domain"/>
    <property type="match status" value="1"/>
</dbReference>
<dbReference type="SMART" id="SM01092">
    <property type="entry name" value="CO_deh_flav_C"/>
    <property type="match status" value="1"/>
</dbReference>
<evidence type="ECO:0000256" key="9">
    <source>
        <dbReference type="ARBA" id="ARBA00023002"/>
    </source>
</evidence>
<dbReference type="Pfam" id="PF01315">
    <property type="entry name" value="Ald_Xan_dh_C"/>
    <property type="match status" value="1"/>
</dbReference>
<evidence type="ECO:0000259" key="19">
    <source>
        <dbReference type="PROSITE" id="PS51085"/>
    </source>
</evidence>
<feature type="binding site" evidence="18">
    <location>
        <position position="958"/>
    </location>
    <ligand>
        <name>Mo-molybdopterin</name>
        <dbReference type="ChEBI" id="CHEBI:71302"/>
    </ligand>
    <ligandPart>
        <name>Mo</name>
        <dbReference type="ChEBI" id="CHEBI:28685"/>
    </ligandPart>
</feature>
<dbReference type="PROSITE" id="PS00197">
    <property type="entry name" value="2FE2S_FER_1"/>
    <property type="match status" value="1"/>
</dbReference>
<feature type="binding site" evidence="18">
    <location>
        <position position="845"/>
    </location>
    <ligand>
        <name>Mo-molybdopterin</name>
        <dbReference type="ChEBI" id="CHEBI:71302"/>
    </ligand>
    <ligandPart>
        <name>Mo</name>
        <dbReference type="ChEBI" id="CHEBI:28685"/>
    </ligandPart>
</feature>
<evidence type="ECO:0000256" key="18">
    <source>
        <dbReference type="PIRSR" id="PIRSR000127-3"/>
    </source>
</evidence>
<keyword evidence="9" id="KW-0560">Oxidoreductase</keyword>
<evidence type="ECO:0000256" key="11">
    <source>
        <dbReference type="ARBA" id="ARBA00023014"/>
    </source>
</evidence>
<dbReference type="InterPro" id="IPR006058">
    <property type="entry name" value="2Fe2S_fd_BS"/>
</dbReference>
<evidence type="ECO:0000256" key="8">
    <source>
        <dbReference type="ARBA" id="ARBA00022865"/>
    </source>
</evidence>
<evidence type="ECO:0000256" key="7">
    <source>
        <dbReference type="ARBA" id="ARBA00022827"/>
    </source>
</evidence>
<dbReference type="PROSITE" id="PS51387">
    <property type="entry name" value="FAD_PCMH"/>
    <property type="match status" value="1"/>
</dbReference>
<evidence type="ECO:0000256" key="13">
    <source>
        <dbReference type="ARBA" id="ARBA00023070"/>
    </source>
</evidence>
<dbReference type="InterPro" id="IPR016166">
    <property type="entry name" value="FAD-bd_PCMH"/>
</dbReference>
<keyword evidence="11 18" id="KW-0411">Iron-sulfur</keyword>
<feature type="binding site" evidence="18">
    <location>
        <position position="162"/>
    </location>
    <ligand>
        <name>[2Fe-2S] cluster</name>
        <dbReference type="ChEBI" id="CHEBI:190135"/>
        <label>2</label>
    </ligand>
</feature>
<dbReference type="GO" id="GO:0051537">
    <property type="term" value="F:2 iron, 2 sulfur cluster binding"/>
    <property type="evidence" value="ECO:0007669"/>
    <property type="project" value="UniProtKB-KW"/>
</dbReference>
<dbReference type="InterPro" id="IPR036856">
    <property type="entry name" value="Ald_Oxase/Xan_DH_a/b_sf"/>
</dbReference>
<dbReference type="Proteomes" id="UP000829196">
    <property type="component" value="Unassembled WGS sequence"/>
</dbReference>
<keyword evidence="12" id="KW-0520">NAD</keyword>
<evidence type="ECO:0008006" key="23">
    <source>
        <dbReference type="Google" id="ProtNLM"/>
    </source>
</evidence>
<keyword evidence="6 18" id="KW-0479">Metal-binding</keyword>
<evidence type="ECO:0000256" key="17">
    <source>
        <dbReference type="PIRSR" id="PIRSR000127-2"/>
    </source>
</evidence>
<evidence type="ECO:0000256" key="4">
    <source>
        <dbReference type="ARBA" id="ARBA00022630"/>
    </source>
</evidence>
<dbReference type="EMBL" id="JAGYWB010000003">
    <property type="protein sequence ID" value="KAI0527014.1"/>
    <property type="molecule type" value="Genomic_DNA"/>
</dbReference>
<dbReference type="GO" id="GO:0004031">
    <property type="term" value="F:aldehyde oxidase activity"/>
    <property type="evidence" value="ECO:0007669"/>
    <property type="project" value="UniProtKB-ARBA"/>
</dbReference>
<keyword evidence="22" id="KW-1185">Reference proteome</keyword>
<feature type="binding site" evidence="18">
    <location>
        <position position="116"/>
    </location>
    <ligand>
        <name>[2Fe-2S] cluster</name>
        <dbReference type="ChEBI" id="CHEBI:190135"/>
        <label>2</label>
    </ligand>
</feature>
<name>A0A8T3C254_DENNO</name>
<feature type="binding site" evidence="18">
    <location>
        <position position="51"/>
    </location>
    <ligand>
        <name>[2Fe-2S] cluster</name>
        <dbReference type="ChEBI" id="CHEBI:190135"/>
        <label>1</label>
    </ligand>
</feature>
<dbReference type="InterPro" id="IPR005107">
    <property type="entry name" value="CO_DH_flav_C"/>
</dbReference>
<dbReference type="InterPro" id="IPR002888">
    <property type="entry name" value="2Fe-2S-bd"/>
</dbReference>
<evidence type="ECO:0000256" key="2">
    <source>
        <dbReference type="ARBA" id="ARBA00006849"/>
    </source>
</evidence>
<feature type="active site" description="Proton acceptor" evidence="16">
    <location>
        <position position="1308"/>
    </location>
</feature>
<dbReference type="PIRSF" id="PIRSF000127">
    <property type="entry name" value="Xanthine_DH"/>
    <property type="match status" value="1"/>
</dbReference>
<comment type="cofactor">
    <cofactor evidence="18">
        <name>Mo-molybdopterin</name>
        <dbReference type="ChEBI" id="CHEBI:71302"/>
    </cofactor>
    <text evidence="18">Binds 1 Mo-molybdopterin (Mo-MPT) cofactor per subunit.</text>
</comment>
<comment type="cofactor">
    <cofactor evidence="14">
        <name>[2Fe-2S] cluster</name>
        <dbReference type="ChEBI" id="CHEBI:190135"/>
    </cofactor>
</comment>
<dbReference type="InterPro" id="IPR016169">
    <property type="entry name" value="FAD-bd_PCMH_sub2"/>
</dbReference>
<keyword evidence="10 18" id="KW-0408">Iron</keyword>
<dbReference type="InterPro" id="IPR036683">
    <property type="entry name" value="CO_DH_flav_C_dom_sf"/>
</dbReference>
<feature type="binding site" evidence="18">
    <location>
        <position position="1132"/>
    </location>
    <ligand>
        <name>Mo-molybdopterin</name>
        <dbReference type="ChEBI" id="CHEBI:71302"/>
    </ligand>
    <ligandPart>
        <name>Mo</name>
        <dbReference type="ChEBI" id="CHEBI:28685"/>
    </ligandPart>
</feature>
<dbReference type="SUPFAM" id="SSF47741">
    <property type="entry name" value="CO dehydrogenase ISP C-domain like"/>
    <property type="match status" value="1"/>
</dbReference>
<feature type="binding site" evidence="18">
    <location>
        <position position="160"/>
    </location>
    <ligand>
        <name>[2Fe-2S] cluster</name>
        <dbReference type="ChEBI" id="CHEBI:190135"/>
        <label>2</label>
    </ligand>
</feature>
<dbReference type="GO" id="GO:0071949">
    <property type="term" value="F:FAD binding"/>
    <property type="evidence" value="ECO:0007669"/>
    <property type="project" value="InterPro"/>
</dbReference>
<dbReference type="Gene3D" id="3.30.390.50">
    <property type="entry name" value="CO dehydrogenase flavoprotein, C-terminal domain"/>
    <property type="match status" value="1"/>
</dbReference>
<dbReference type="Gene3D" id="3.90.1170.50">
    <property type="entry name" value="Aldehyde oxidase/xanthine dehydrogenase, a/b hammerhead"/>
    <property type="match status" value="1"/>
</dbReference>
<dbReference type="InterPro" id="IPR016208">
    <property type="entry name" value="Ald_Oxase/xanthine_DH-like"/>
</dbReference>
<dbReference type="SUPFAM" id="SSF54665">
    <property type="entry name" value="CO dehydrogenase molybdoprotein N-domain-like"/>
    <property type="match status" value="1"/>
</dbReference>
<dbReference type="SUPFAM" id="SSF56176">
    <property type="entry name" value="FAD-binding/transporter-associated domain-like"/>
    <property type="match status" value="1"/>
</dbReference>
<keyword evidence="4" id="KW-0285">Flavoprotein</keyword>
<proteinExistence type="inferred from homology"/>
<dbReference type="SUPFAM" id="SSF56003">
    <property type="entry name" value="Molybdenum cofactor-binding domain"/>
    <property type="match status" value="1"/>
</dbReference>
<protein>
    <recommendedName>
        <fullName evidence="23">Indole-3-acetaldehyde oxidase-like</fullName>
    </recommendedName>
</protein>
<feature type="binding site" evidence="17">
    <location>
        <position position="926"/>
    </location>
    <ligand>
        <name>substrate</name>
    </ligand>
</feature>
<dbReference type="InterPro" id="IPR036884">
    <property type="entry name" value="2Fe-2S-bd_dom_sf"/>
</dbReference>
<evidence type="ECO:0000259" key="20">
    <source>
        <dbReference type="PROSITE" id="PS51387"/>
    </source>
</evidence>
<evidence type="ECO:0000256" key="5">
    <source>
        <dbReference type="ARBA" id="ARBA00022714"/>
    </source>
</evidence>
<dbReference type="FunFam" id="3.30.365.10:FF:000001">
    <property type="entry name" value="Xanthine dehydrogenase oxidase"/>
    <property type="match status" value="1"/>
</dbReference>
<dbReference type="GO" id="GO:0005506">
    <property type="term" value="F:iron ion binding"/>
    <property type="evidence" value="ECO:0007669"/>
    <property type="project" value="InterPro"/>
</dbReference>
<dbReference type="InterPro" id="IPR001041">
    <property type="entry name" value="2Fe-2S_ferredoxin-type"/>
</dbReference>
<feature type="binding site" evidence="18">
    <location>
        <position position="113"/>
    </location>
    <ligand>
        <name>[2Fe-2S] cluster</name>
        <dbReference type="ChEBI" id="CHEBI:190135"/>
        <label>2</label>
    </ligand>
</feature>
<dbReference type="GO" id="GO:0009851">
    <property type="term" value="P:auxin biosynthetic process"/>
    <property type="evidence" value="ECO:0007669"/>
    <property type="project" value="UniProtKB-KW"/>
</dbReference>
<keyword evidence="5 18" id="KW-0001">2Fe-2S</keyword>
<dbReference type="Pfam" id="PF00941">
    <property type="entry name" value="FAD_binding_5"/>
    <property type="match status" value="1"/>
</dbReference>
<evidence type="ECO:0000256" key="15">
    <source>
        <dbReference type="ARBA" id="ARBA00066063"/>
    </source>
</evidence>
<dbReference type="InterPro" id="IPR002346">
    <property type="entry name" value="Mopterin_DH_FAD-bd"/>
</dbReference>
<dbReference type="FunFam" id="3.10.20.30:FF:000012">
    <property type="entry name" value="Xanthine dehydrogenase/oxidase"/>
    <property type="match status" value="1"/>
</dbReference>
<comment type="similarity">
    <text evidence="2">Belongs to the xanthine dehydrogenase family.</text>
</comment>
<sequence>MQNQSLVFAVNGQRFELKKVDPSTTLLEFLRTQTRFTGAKLGCGEGGCGACVVLLGTYDPVSEQVEEFAISSCLTLIYSINFCSVTTTEGLGNAKDGFHSIHKRFSGFHASQCGFCTPGMCMSLYSALIKAEKSERPTPPSGFSKLTVTEAQKAISGNLCRCTGYRPIVDACKSFAADVDLEDLGLNAFWKKGEKSASVEKLPSFTVASTFPEFLKSEIKSVLNCNSALPNGPVNGNKTQLDICFNAMPASLADDSWHYPKTVDNVYKLLNSKEFNGSMVKMVAGNTGSGVYKEEDLYDRFIDLKGIPELSSIKCDDKGIQIGATVTVSRAIEVLKEERKSLVFNKIAEHLTKVASEFVRNTASIGGNLILAQRKGLPSDIATALIAVDSTVCLQTDSKRLAVKLEEFLEMPPLMNYRTLLLSIHIPSWTSSPNSNSDTNGSVESKLLFETYRAAPRPLGNAVAYLNSAFFAHTSADKNSDHIIIDNLKLAFGAYGSAHAIRARDVEKLLIGKPCTSAILLEAIILLKKIIVPKQGTAHRAYRSSLAVAFLFDFLLPLCTDMKGIEELSVSNGPAPAENFDDSSGECFGNHDLLLSSKQLLSYGTQHRPIGGPTKKVGAELQSSGEAIYVDDIPSPKDTLFGAFIISTRPLARITDISFKATRATQKIITVISAADIPKGGGNIGCCNLLGVDPLFADSLAVHVGQPLGVVIAETQRFANMGAKQVLVDYSTEGLEPPILSMGEAVQRSSLFDVPPFFCPDQVGDFPKGMLEADHKILSAEITLPSQYYFYMETQTALAVPDEDNCMVVYSSTQFPEDTGVIIAKCLGVPVNNIRVITRRVGGGFGGKATKAVPVATACALAAYKLRRPVRMYVDRKTDMIMNAGRHPMNIKYSVGFKSDGKITALHIDLLIDAGIFLDYSPLIARSVIEALKKYNWGALSFDIKLCKTNLPSKSAMRAPGDLQGSFIAEAIIEHVASSLHIDTYLIRKKNLHSIESLKYYYREFETEASEYTLPSLFDKLVTSTIYSHRVAKIQNLNSSSMWKKRGISCIPIVYPVTVRPTPGKVGILKDGSVVVEVGGIELGQGLWTKVKQMAAFSLGELWGNDIPDLVERIRVIQADTLSLIQGGWTAGSTTSESCCEAVRCACSVLANRLKPLKDRLQEQTGSISWNNLIFQASLQSVNLSASTLWVPDEGSKRYLNYGAAVSEVEVDLLTGATTILQTDIIYDCGQSLNPAVDLGQIEGAFVQGIGFFMCEEYLSNYDGLVISDGTWTYKIPTVDNIPKKFNVEILNSGHHKKRVLSSKASGEPPLLLAASVHCATREAIKAARANIFTNRSEEPNLVFQLQVPATMPVVKELCGLDNVERYLEASIAAQQSGLEQPIRF</sequence>
<feature type="binding site" evidence="18">
    <location>
        <position position="73"/>
    </location>
    <ligand>
        <name>[2Fe-2S] cluster</name>
        <dbReference type="ChEBI" id="CHEBI:190135"/>
        <label>1</label>
    </ligand>
</feature>
<dbReference type="PANTHER" id="PTHR11908">
    <property type="entry name" value="XANTHINE DEHYDROGENASE"/>
    <property type="match status" value="1"/>
</dbReference>
<accession>A0A8T3C254</accession>
<dbReference type="SUPFAM" id="SSF54292">
    <property type="entry name" value="2Fe-2S ferredoxin-like"/>
    <property type="match status" value="1"/>
</dbReference>
<feature type="domain" description="FAD-binding PCMH-type" evidence="20">
    <location>
        <begin position="250"/>
        <end position="431"/>
    </location>
</feature>
<dbReference type="Gene3D" id="3.10.20.30">
    <property type="match status" value="1"/>
</dbReference>
<keyword evidence="3 18" id="KW-0500">Molybdenum</keyword>
<dbReference type="InterPro" id="IPR037165">
    <property type="entry name" value="AldOxase/xan_DH_Mopterin-bd_sf"/>
</dbReference>
<comment type="subunit">
    <text evidence="15">Aldehyde oxidases (AO) are homodimers and heterodimers of AO subunits.</text>
</comment>
<feature type="binding site" evidence="18">
    <location>
        <position position="814"/>
    </location>
    <ligand>
        <name>Mo-molybdopterin</name>
        <dbReference type="ChEBI" id="CHEBI:71302"/>
    </ligand>
    <ligandPart>
        <name>Mo</name>
        <dbReference type="ChEBI" id="CHEBI:28685"/>
    </ligandPart>
</feature>
<dbReference type="Pfam" id="PF01799">
    <property type="entry name" value="Fer2_2"/>
    <property type="match status" value="1"/>
</dbReference>
<dbReference type="PROSITE" id="PS51085">
    <property type="entry name" value="2FE2S_FER_2"/>
    <property type="match status" value="1"/>
</dbReference>
<comment type="cofactor">
    <cofactor evidence="18">
        <name>[2Fe-2S] cluster</name>
        <dbReference type="ChEBI" id="CHEBI:190135"/>
    </cofactor>
    <text evidence="18">Binds 2 [2Fe-2S] clusters.</text>
</comment>
<dbReference type="InterPro" id="IPR036318">
    <property type="entry name" value="FAD-bd_PCMH-like_sf"/>
</dbReference>
<evidence type="ECO:0000256" key="6">
    <source>
        <dbReference type="ARBA" id="ARBA00022723"/>
    </source>
</evidence>
<comment type="cofactor">
    <cofactor evidence="1 17">
        <name>FAD</name>
        <dbReference type="ChEBI" id="CHEBI:57692"/>
    </cofactor>
</comment>
<dbReference type="Pfam" id="PF03450">
    <property type="entry name" value="CO_deh_flav_C"/>
    <property type="match status" value="1"/>
</dbReference>
<keyword evidence="8" id="KW-0937">Abscisic acid biosynthesis</keyword>
<dbReference type="InterPro" id="IPR036010">
    <property type="entry name" value="2Fe-2S_ferredoxin-like_sf"/>
</dbReference>
<evidence type="ECO:0000256" key="10">
    <source>
        <dbReference type="ARBA" id="ARBA00023004"/>
    </source>
</evidence>
<evidence type="ECO:0000313" key="22">
    <source>
        <dbReference type="Proteomes" id="UP000829196"/>
    </source>
</evidence>
<evidence type="ECO:0000256" key="12">
    <source>
        <dbReference type="ARBA" id="ARBA00023027"/>
    </source>
</evidence>
<dbReference type="InterPro" id="IPR008274">
    <property type="entry name" value="AldOxase/xan_DH_MoCoBD1"/>
</dbReference>
<dbReference type="Pfam" id="PF02738">
    <property type="entry name" value="MoCoBD_1"/>
    <property type="match status" value="1"/>
</dbReference>
<dbReference type="InterPro" id="IPR046867">
    <property type="entry name" value="AldOxase/xan_DH_MoCoBD2"/>
</dbReference>
<evidence type="ECO:0000313" key="21">
    <source>
        <dbReference type="EMBL" id="KAI0527014.1"/>
    </source>
</evidence>
<dbReference type="FunFam" id="1.10.150.120:FF:000006">
    <property type="entry name" value="Aldehyde oxidase"/>
    <property type="match status" value="1"/>
</dbReference>
<dbReference type="Pfam" id="PF00111">
    <property type="entry name" value="Fer2"/>
    <property type="match status" value="1"/>
</dbReference>
<feature type="binding site" evidence="18">
    <location>
        <position position="43"/>
    </location>
    <ligand>
        <name>[2Fe-2S] cluster</name>
        <dbReference type="ChEBI" id="CHEBI:190135"/>
        <label>1</label>
    </ligand>
</feature>
<dbReference type="PANTHER" id="PTHR11908:SF132">
    <property type="entry name" value="ALDEHYDE OXIDASE 1-RELATED"/>
    <property type="match status" value="1"/>
</dbReference>
<keyword evidence="13" id="KW-0073">Auxin biosynthesis</keyword>
<dbReference type="GO" id="GO:0009688">
    <property type="term" value="P:abscisic acid biosynthetic process"/>
    <property type="evidence" value="ECO:0007669"/>
    <property type="project" value="UniProtKB-KW"/>
</dbReference>
<evidence type="ECO:0000256" key="1">
    <source>
        <dbReference type="ARBA" id="ARBA00001974"/>
    </source>
</evidence>
<dbReference type="SUPFAM" id="SSF55447">
    <property type="entry name" value="CO dehydrogenase flavoprotein C-terminal domain-like"/>
    <property type="match status" value="1"/>
</dbReference>
<organism evidence="21 22">
    <name type="scientific">Dendrobium nobile</name>
    <name type="common">Orchid</name>
    <dbReference type="NCBI Taxonomy" id="94219"/>
    <lineage>
        <taxon>Eukaryota</taxon>
        <taxon>Viridiplantae</taxon>
        <taxon>Streptophyta</taxon>
        <taxon>Embryophyta</taxon>
        <taxon>Tracheophyta</taxon>
        <taxon>Spermatophyta</taxon>
        <taxon>Magnoliopsida</taxon>
        <taxon>Liliopsida</taxon>
        <taxon>Asparagales</taxon>
        <taxon>Orchidaceae</taxon>
        <taxon>Epidendroideae</taxon>
        <taxon>Malaxideae</taxon>
        <taxon>Dendrobiinae</taxon>
        <taxon>Dendrobium</taxon>
    </lineage>
</organism>
<comment type="caution">
    <text evidence="21">The sequence shown here is derived from an EMBL/GenBank/DDBJ whole genome shotgun (WGS) entry which is preliminary data.</text>
</comment>
<dbReference type="InterPro" id="IPR012675">
    <property type="entry name" value="Beta-grasp_dom_sf"/>
</dbReference>
<keyword evidence="7 17" id="KW-0274">FAD</keyword>
<dbReference type="Pfam" id="PF20256">
    <property type="entry name" value="MoCoBD_2"/>
    <property type="match status" value="1"/>
</dbReference>
<feature type="binding site" evidence="18">
    <location>
        <position position="48"/>
    </location>
    <ligand>
        <name>[2Fe-2S] cluster</name>
        <dbReference type="ChEBI" id="CHEBI:190135"/>
        <label>1</label>
    </ligand>
</feature>
<dbReference type="SMART" id="SM01008">
    <property type="entry name" value="Ald_Xan_dh_C"/>
    <property type="match status" value="1"/>
</dbReference>